<dbReference type="InterPro" id="IPR050090">
    <property type="entry name" value="Tyrosine_recombinase_XerCD"/>
</dbReference>
<evidence type="ECO:0000259" key="3">
    <source>
        <dbReference type="PROSITE" id="PS51898"/>
    </source>
</evidence>
<dbReference type="Pfam" id="PF00589">
    <property type="entry name" value="Phage_integrase"/>
    <property type="match status" value="1"/>
</dbReference>
<accession>A0A395U2C8</accession>
<dbReference type="InterPro" id="IPR013762">
    <property type="entry name" value="Integrase-like_cat_sf"/>
</dbReference>
<dbReference type="PANTHER" id="PTHR30349:SF90">
    <property type="entry name" value="TYROSINE RECOMBINASE XERD"/>
    <property type="match status" value="1"/>
</dbReference>
<organism evidence="4 5">
    <name type="scientific">Vibrio cholerae</name>
    <dbReference type="NCBI Taxonomy" id="666"/>
    <lineage>
        <taxon>Bacteria</taxon>
        <taxon>Pseudomonadati</taxon>
        <taxon>Pseudomonadota</taxon>
        <taxon>Gammaproteobacteria</taxon>
        <taxon>Vibrionales</taxon>
        <taxon>Vibrionaceae</taxon>
        <taxon>Vibrio</taxon>
    </lineage>
</organism>
<dbReference type="GO" id="GO:0006310">
    <property type="term" value="P:DNA recombination"/>
    <property type="evidence" value="ECO:0007669"/>
    <property type="project" value="UniProtKB-KW"/>
</dbReference>
<dbReference type="PROSITE" id="PS51898">
    <property type="entry name" value="TYR_RECOMBINASE"/>
    <property type="match status" value="1"/>
</dbReference>
<dbReference type="PANTHER" id="PTHR30349">
    <property type="entry name" value="PHAGE INTEGRASE-RELATED"/>
    <property type="match status" value="1"/>
</dbReference>
<comment type="caution">
    <text evidence="4">The sequence shown here is derived from an EMBL/GenBank/DDBJ whole genome shotgun (WGS) entry which is preliminary data.</text>
</comment>
<name>A0A395U2C8_VIBCL</name>
<dbReference type="EMBL" id="MCBA01000067">
    <property type="protein sequence ID" value="RGP89852.1"/>
    <property type="molecule type" value="Genomic_DNA"/>
</dbReference>
<protein>
    <recommendedName>
        <fullName evidence="3">Tyr recombinase domain-containing protein</fullName>
    </recommendedName>
</protein>
<proteinExistence type="predicted"/>
<dbReference type="InterPro" id="IPR002104">
    <property type="entry name" value="Integrase_catalytic"/>
</dbReference>
<reference evidence="4 5" key="1">
    <citation type="journal article" date="2017" name="Emerg. Infect. Dis.">
        <title>Carbapenemase VCC-1-Producing Vibrio cholerae in Coastal Waters of Germany.</title>
        <authorList>
            <person name="Hammerl J.A."/>
            <person name="Jackel C."/>
            <person name="Bortolaia V."/>
            <person name="Schwartz K."/>
            <person name="Bier N."/>
            <person name="Hendriksen R.S."/>
            <person name="Guerra B."/>
            <person name="Strauch E."/>
        </authorList>
    </citation>
    <scope>NUCLEOTIDE SEQUENCE [LARGE SCALE GENOMIC DNA]</scope>
    <source>
        <strain evidence="4 5">VN-2825</strain>
    </source>
</reference>
<dbReference type="SUPFAM" id="SSF56349">
    <property type="entry name" value="DNA breaking-rejoining enzymes"/>
    <property type="match status" value="1"/>
</dbReference>
<evidence type="ECO:0000313" key="5">
    <source>
        <dbReference type="Proteomes" id="UP000266701"/>
    </source>
</evidence>
<keyword evidence="1" id="KW-0229">DNA integration</keyword>
<evidence type="ECO:0000313" key="4">
    <source>
        <dbReference type="EMBL" id="RGP89852.1"/>
    </source>
</evidence>
<feature type="domain" description="Tyr recombinase" evidence="3">
    <location>
        <begin position="43"/>
        <end position="255"/>
    </location>
</feature>
<gene>
    <name evidence="4" type="ORF">BC353_09835</name>
</gene>
<dbReference type="AlphaFoldDB" id="A0A395U2C8"/>
<evidence type="ECO:0000256" key="1">
    <source>
        <dbReference type="ARBA" id="ARBA00022908"/>
    </source>
</evidence>
<dbReference type="CDD" id="cd00397">
    <property type="entry name" value="DNA_BRE_C"/>
    <property type="match status" value="1"/>
</dbReference>
<evidence type="ECO:0000256" key="2">
    <source>
        <dbReference type="ARBA" id="ARBA00023172"/>
    </source>
</evidence>
<dbReference type="Gene3D" id="1.10.443.10">
    <property type="entry name" value="Intergrase catalytic core"/>
    <property type="match status" value="1"/>
</dbReference>
<dbReference type="GO" id="GO:0015074">
    <property type="term" value="P:DNA integration"/>
    <property type="evidence" value="ECO:0007669"/>
    <property type="project" value="UniProtKB-KW"/>
</dbReference>
<dbReference type="InterPro" id="IPR011010">
    <property type="entry name" value="DNA_brk_join_enz"/>
</dbReference>
<sequence>MLTLNPCPNLGALAVRHQIHDPIDWHYHISFRKDVYAAHPDLDLPKYLLAPEIRQLAALPINHHHRMLMLLLFNTGARINELLDLTPKGVCQIHKSGQTITTVTLRTLKQQKRPSGRAPKDSRRVVNLYDKQFAKELMSYIVTYCKNKRLPIFRSEALQHNNRVVSGKRKQRVARQISDQTARNWLKEIERVAREHGIELMIGLSPKVFRHSCAIHMLLNRMPLSLIQKHLGHQYPKNTNIYTNLLALDNDLTLDIPF</sequence>
<dbReference type="Proteomes" id="UP000266701">
    <property type="component" value="Unassembled WGS sequence"/>
</dbReference>
<keyword evidence="2" id="KW-0233">DNA recombination</keyword>
<dbReference type="GO" id="GO:0003677">
    <property type="term" value="F:DNA binding"/>
    <property type="evidence" value="ECO:0007669"/>
    <property type="project" value="InterPro"/>
</dbReference>